<comment type="caution">
    <text evidence="8">The sequence shown here is derived from an EMBL/GenBank/DDBJ whole genome shotgun (WGS) entry which is preliminary data.</text>
</comment>
<evidence type="ECO:0000259" key="7">
    <source>
        <dbReference type="PROSITE" id="PS51755"/>
    </source>
</evidence>
<feature type="compositionally biased region" description="Basic and acidic residues" evidence="6">
    <location>
        <begin position="468"/>
        <end position="519"/>
    </location>
</feature>
<feature type="domain" description="OmpR/PhoB-type" evidence="7">
    <location>
        <begin position="1"/>
        <end position="93"/>
    </location>
</feature>
<dbReference type="Gene3D" id="1.25.40.10">
    <property type="entry name" value="Tetratricopeptide repeat domain"/>
    <property type="match status" value="1"/>
</dbReference>
<dbReference type="PROSITE" id="PS51755">
    <property type="entry name" value="OMPR_PHOB"/>
    <property type="match status" value="1"/>
</dbReference>
<dbReference type="PANTHER" id="PTHR35807">
    <property type="entry name" value="TRANSCRIPTIONAL REGULATOR REDD-RELATED"/>
    <property type="match status" value="1"/>
</dbReference>
<dbReference type="AlphaFoldDB" id="A0A7W8ADG7"/>
<evidence type="ECO:0000313" key="8">
    <source>
        <dbReference type="EMBL" id="MBB5082743.1"/>
    </source>
</evidence>
<feature type="region of interest" description="Disordered" evidence="6">
    <location>
        <begin position="459"/>
        <end position="519"/>
    </location>
</feature>
<dbReference type="InterPro" id="IPR011990">
    <property type="entry name" value="TPR-like_helical_dom_sf"/>
</dbReference>
<dbReference type="EMBL" id="JACHIN010000014">
    <property type="protein sequence ID" value="MBB5082743.1"/>
    <property type="molecule type" value="Genomic_DNA"/>
</dbReference>
<keyword evidence="9" id="KW-1185">Reference proteome</keyword>
<gene>
    <name evidence="8" type="ORF">HNR40_008239</name>
</gene>
<proteinExistence type="inferred from homology"/>
<dbReference type="PRINTS" id="PR00364">
    <property type="entry name" value="DISEASERSIST"/>
</dbReference>
<keyword evidence="2" id="KW-0805">Transcription regulation</keyword>
<evidence type="ECO:0000256" key="5">
    <source>
        <dbReference type="PROSITE-ProRule" id="PRU01091"/>
    </source>
</evidence>
<dbReference type="Proteomes" id="UP000568380">
    <property type="component" value="Unassembled WGS sequence"/>
</dbReference>
<sequence>MSRLFEFGVLGPLKVAKDGAELHMSANRELAILASLLLNANRVVSVDRLVETVWAGSAPASAWRQIAICVSRLRRTLGAGVIETSSPGYMLRAEPDSIDWLRFGALVARARTTAADGEREAAVKLLREALSLWRGNPFEDIRGLRYDVARMEESRLEAMEACLELEIELGRHHQVIPDLLALVNESPFRERVRAQLMLAQYRAGRRADALRTYQETRRYLLEQIGLEPGPALRRLHDQILRDEVALMRPVPRPAVAAQVVPSQLPPQILPFVGRERELAALDAALSQEQAAAPATTVVSGPAGMGKTALVLRWAHERIDWFPDGQLFADMAGTNPSTVVERFLRALGVPAADLPLDAEEQLALYRSWTARRRLLVVLDNVTDAEQVVPLLPGGAHCRVVVISTDPLDDLVARQGAHREFVRPLPATDARRLADLLVGTARGRVLAATSGSPLSLRLAAAKMRTRSRPHHDPPRHDPARHDPVRHDPARHDPVRHDPARHDPVRHDPARLDPVRHDPARLDSARLDAARHDSARLDAARHDAAQPHRDLAHHDRARIVSSASSSSACEGCPAHERHPT</sequence>
<reference evidence="8 9" key="1">
    <citation type="submission" date="2020-08" db="EMBL/GenBank/DDBJ databases">
        <title>Genomic Encyclopedia of Type Strains, Phase IV (KMG-IV): sequencing the most valuable type-strain genomes for metagenomic binning, comparative biology and taxonomic classification.</title>
        <authorList>
            <person name="Goeker M."/>
        </authorList>
    </citation>
    <scope>NUCLEOTIDE SEQUENCE [LARGE SCALE GENOMIC DNA]</scope>
    <source>
        <strain evidence="8 9">DSM 45385</strain>
    </source>
</reference>
<feature type="DNA-binding region" description="OmpR/PhoB-type" evidence="5">
    <location>
        <begin position="1"/>
        <end position="93"/>
    </location>
</feature>
<dbReference type="Pfam" id="PF13191">
    <property type="entry name" value="AAA_16"/>
    <property type="match status" value="1"/>
</dbReference>
<accession>A0A7W8ADG7</accession>
<protein>
    <submittedName>
        <fullName evidence="8">DNA-binding SARP family transcriptional activator</fullName>
    </submittedName>
</protein>
<comment type="similarity">
    <text evidence="1">Belongs to the AfsR/DnrI/RedD regulatory family.</text>
</comment>
<evidence type="ECO:0000256" key="2">
    <source>
        <dbReference type="ARBA" id="ARBA00023015"/>
    </source>
</evidence>
<dbReference type="InterPro" id="IPR041664">
    <property type="entry name" value="AAA_16"/>
</dbReference>
<dbReference type="Pfam" id="PF03704">
    <property type="entry name" value="BTAD"/>
    <property type="match status" value="1"/>
</dbReference>
<keyword evidence="4" id="KW-0804">Transcription</keyword>
<dbReference type="RefSeq" id="WP_184971236.1">
    <property type="nucleotide sequence ID" value="NZ_JACHIN010000014.1"/>
</dbReference>
<dbReference type="SMART" id="SM00862">
    <property type="entry name" value="Trans_reg_C"/>
    <property type="match status" value="1"/>
</dbReference>
<dbReference type="SUPFAM" id="SSF48452">
    <property type="entry name" value="TPR-like"/>
    <property type="match status" value="1"/>
</dbReference>
<name>A0A7W8ADG7_9ACTN</name>
<dbReference type="Pfam" id="PF00486">
    <property type="entry name" value="Trans_reg_C"/>
    <property type="match status" value="1"/>
</dbReference>
<dbReference type="InterPro" id="IPR001867">
    <property type="entry name" value="OmpR/PhoB-type_DNA-bd"/>
</dbReference>
<dbReference type="PANTHER" id="PTHR35807:SF1">
    <property type="entry name" value="TRANSCRIPTIONAL REGULATOR REDD"/>
    <property type="match status" value="1"/>
</dbReference>
<dbReference type="InterPro" id="IPR027417">
    <property type="entry name" value="P-loop_NTPase"/>
</dbReference>
<dbReference type="SUPFAM" id="SSF52540">
    <property type="entry name" value="P-loop containing nucleoside triphosphate hydrolases"/>
    <property type="match status" value="1"/>
</dbReference>
<evidence type="ECO:0000313" key="9">
    <source>
        <dbReference type="Proteomes" id="UP000568380"/>
    </source>
</evidence>
<dbReference type="InterPro" id="IPR016032">
    <property type="entry name" value="Sig_transdc_resp-reg_C-effctor"/>
</dbReference>
<dbReference type="SMART" id="SM00382">
    <property type="entry name" value="AAA"/>
    <property type="match status" value="1"/>
</dbReference>
<dbReference type="CDD" id="cd15831">
    <property type="entry name" value="BTAD"/>
    <property type="match status" value="1"/>
</dbReference>
<dbReference type="InterPro" id="IPR003593">
    <property type="entry name" value="AAA+_ATPase"/>
</dbReference>
<dbReference type="InterPro" id="IPR036388">
    <property type="entry name" value="WH-like_DNA-bd_sf"/>
</dbReference>
<dbReference type="GO" id="GO:0003677">
    <property type="term" value="F:DNA binding"/>
    <property type="evidence" value="ECO:0007669"/>
    <property type="project" value="UniProtKB-UniRule"/>
</dbReference>
<dbReference type="GO" id="GO:0000160">
    <property type="term" value="P:phosphorelay signal transduction system"/>
    <property type="evidence" value="ECO:0007669"/>
    <property type="project" value="InterPro"/>
</dbReference>
<dbReference type="InterPro" id="IPR005158">
    <property type="entry name" value="BTAD"/>
</dbReference>
<dbReference type="SUPFAM" id="SSF46894">
    <property type="entry name" value="C-terminal effector domain of the bipartite response regulators"/>
    <property type="match status" value="1"/>
</dbReference>
<evidence type="ECO:0000256" key="3">
    <source>
        <dbReference type="ARBA" id="ARBA00023125"/>
    </source>
</evidence>
<dbReference type="Gene3D" id="3.40.50.300">
    <property type="entry name" value="P-loop containing nucleotide triphosphate hydrolases"/>
    <property type="match status" value="1"/>
</dbReference>
<evidence type="ECO:0000256" key="4">
    <source>
        <dbReference type="ARBA" id="ARBA00023163"/>
    </source>
</evidence>
<organism evidence="8 9">
    <name type="scientific">Nonomuraea endophytica</name>
    <dbReference type="NCBI Taxonomy" id="714136"/>
    <lineage>
        <taxon>Bacteria</taxon>
        <taxon>Bacillati</taxon>
        <taxon>Actinomycetota</taxon>
        <taxon>Actinomycetes</taxon>
        <taxon>Streptosporangiales</taxon>
        <taxon>Streptosporangiaceae</taxon>
        <taxon>Nonomuraea</taxon>
    </lineage>
</organism>
<feature type="region of interest" description="Disordered" evidence="6">
    <location>
        <begin position="555"/>
        <end position="577"/>
    </location>
</feature>
<dbReference type="SMART" id="SM01043">
    <property type="entry name" value="BTAD"/>
    <property type="match status" value="1"/>
</dbReference>
<dbReference type="Gene3D" id="1.10.10.10">
    <property type="entry name" value="Winged helix-like DNA-binding domain superfamily/Winged helix DNA-binding domain"/>
    <property type="match status" value="1"/>
</dbReference>
<dbReference type="GO" id="GO:0006355">
    <property type="term" value="P:regulation of DNA-templated transcription"/>
    <property type="evidence" value="ECO:0007669"/>
    <property type="project" value="InterPro"/>
</dbReference>
<evidence type="ECO:0000256" key="1">
    <source>
        <dbReference type="ARBA" id="ARBA00005820"/>
    </source>
</evidence>
<evidence type="ECO:0000256" key="6">
    <source>
        <dbReference type="SAM" id="MobiDB-lite"/>
    </source>
</evidence>
<keyword evidence="3 5" id="KW-0238">DNA-binding</keyword>
<dbReference type="InterPro" id="IPR051677">
    <property type="entry name" value="AfsR-DnrI-RedD_regulator"/>
</dbReference>